<dbReference type="Proteomes" id="UP001275084">
    <property type="component" value="Unassembled WGS sequence"/>
</dbReference>
<sequence>MLHTMVQKRLCGATCSESRARSVRAMCLGLGGAFLGCLCLVAGVCGALPPGPTAPATPATPVAPAALLTGRGQSQPSMSWAMARLVSSTARAVLSWASSDSSRDSPSAWPATWTRPGDAALPLLSPSTLKRALCQCRPAAPLLAIAVWLAGATLARCR</sequence>
<dbReference type="EMBL" id="JAUIQD010000001">
    <property type="protein sequence ID" value="KAK3363972.1"/>
    <property type="molecule type" value="Genomic_DNA"/>
</dbReference>
<evidence type="ECO:0000313" key="2">
    <source>
        <dbReference type="Proteomes" id="UP001275084"/>
    </source>
</evidence>
<organism evidence="1 2">
    <name type="scientific">Lasiosphaeria hispida</name>
    <dbReference type="NCBI Taxonomy" id="260671"/>
    <lineage>
        <taxon>Eukaryota</taxon>
        <taxon>Fungi</taxon>
        <taxon>Dikarya</taxon>
        <taxon>Ascomycota</taxon>
        <taxon>Pezizomycotina</taxon>
        <taxon>Sordariomycetes</taxon>
        <taxon>Sordariomycetidae</taxon>
        <taxon>Sordariales</taxon>
        <taxon>Lasiosphaeriaceae</taxon>
        <taxon>Lasiosphaeria</taxon>
    </lineage>
</organism>
<gene>
    <name evidence="1" type="ORF">B0T25DRAFT_528860</name>
</gene>
<dbReference type="AlphaFoldDB" id="A0AAJ0HWG9"/>
<keyword evidence="2" id="KW-1185">Reference proteome</keyword>
<evidence type="ECO:0000313" key="1">
    <source>
        <dbReference type="EMBL" id="KAK3363972.1"/>
    </source>
</evidence>
<protein>
    <submittedName>
        <fullName evidence="1">Uncharacterized protein</fullName>
    </submittedName>
</protein>
<reference evidence="1" key="1">
    <citation type="journal article" date="2023" name="Mol. Phylogenet. Evol.">
        <title>Genome-scale phylogeny and comparative genomics of the fungal order Sordariales.</title>
        <authorList>
            <person name="Hensen N."/>
            <person name="Bonometti L."/>
            <person name="Westerberg I."/>
            <person name="Brannstrom I.O."/>
            <person name="Guillou S."/>
            <person name="Cros-Aarteil S."/>
            <person name="Calhoun S."/>
            <person name="Haridas S."/>
            <person name="Kuo A."/>
            <person name="Mondo S."/>
            <person name="Pangilinan J."/>
            <person name="Riley R."/>
            <person name="LaButti K."/>
            <person name="Andreopoulos B."/>
            <person name="Lipzen A."/>
            <person name="Chen C."/>
            <person name="Yan M."/>
            <person name="Daum C."/>
            <person name="Ng V."/>
            <person name="Clum A."/>
            <person name="Steindorff A."/>
            <person name="Ohm R.A."/>
            <person name="Martin F."/>
            <person name="Silar P."/>
            <person name="Natvig D.O."/>
            <person name="Lalanne C."/>
            <person name="Gautier V."/>
            <person name="Ament-Velasquez S.L."/>
            <person name="Kruys A."/>
            <person name="Hutchinson M.I."/>
            <person name="Powell A.J."/>
            <person name="Barry K."/>
            <person name="Miller A.N."/>
            <person name="Grigoriev I.V."/>
            <person name="Debuchy R."/>
            <person name="Gladieux P."/>
            <person name="Hiltunen Thoren M."/>
            <person name="Johannesson H."/>
        </authorList>
    </citation>
    <scope>NUCLEOTIDE SEQUENCE</scope>
    <source>
        <strain evidence="1">CBS 955.72</strain>
    </source>
</reference>
<accession>A0AAJ0HWG9</accession>
<name>A0AAJ0HWG9_9PEZI</name>
<proteinExistence type="predicted"/>
<reference evidence="1" key="2">
    <citation type="submission" date="2023-06" db="EMBL/GenBank/DDBJ databases">
        <authorList>
            <consortium name="Lawrence Berkeley National Laboratory"/>
            <person name="Haridas S."/>
            <person name="Hensen N."/>
            <person name="Bonometti L."/>
            <person name="Westerberg I."/>
            <person name="Brannstrom I.O."/>
            <person name="Guillou S."/>
            <person name="Cros-Aarteil S."/>
            <person name="Calhoun S."/>
            <person name="Kuo A."/>
            <person name="Mondo S."/>
            <person name="Pangilinan J."/>
            <person name="Riley R."/>
            <person name="Labutti K."/>
            <person name="Andreopoulos B."/>
            <person name="Lipzen A."/>
            <person name="Chen C."/>
            <person name="Yanf M."/>
            <person name="Daum C."/>
            <person name="Ng V."/>
            <person name="Clum A."/>
            <person name="Steindorff A."/>
            <person name="Ohm R."/>
            <person name="Martin F."/>
            <person name="Silar P."/>
            <person name="Natvig D."/>
            <person name="Lalanne C."/>
            <person name="Gautier V."/>
            <person name="Ament-Velasquez S.L."/>
            <person name="Kruys A."/>
            <person name="Hutchinson M.I."/>
            <person name="Powell A.J."/>
            <person name="Barry K."/>
            <person name="Miller A.N."/>
            <person name="Grigoriev I.V."/>
            <person name="Debuchy R."/>
            <person name="Gladieux P."/>
            <person name="Thoren M.H."/>
            <person name="Johannesson H."/>
        </authorList>
    </citation>
    <scope>NUCLEOTIDE SEQUENCE</scope>
    <source>
        <strain evidence="1">CBS 955.72</strain>
    </source>
</reference>
<comment type="caution">
    <text evidence="1">The sequence shown here is derived from an EMBL/GenBank/DDBJ whole genome shotgun (WGS) entry which is preliminary data.</text>
</comment>